<evidence type="ECO:0000256" key="1">
    <source>
        <dbReference type="SAM" id="MobiDB-lite"/>
    </source>
</evidence>
<accession>A0AAV7Q5W8</accession>
<reference evidence="2" key="1">
    <citation type="journal article" date="2022" name="bioRxiv">
        <title>Sequencing and chromosome-scale assembly of the giantPleurodeles waltlgenome.</title>
        <authorList>
            <person name="Brown T."/>
            <person name="Elewa A."/>
            <person name="Iarovenko S."/>
            <person name="Subramanian E."/>
            <person name="Araus A.J."/>
            <person name="Petzold A."/>
            <person name="Susuki M."/>
            <person name="Suzuki K.-i.T."/>
            <person name="Hayashi T."/>
            <person name="Toyoda A."/>
            <person name="Oliveira C."/>
            <person name="Osipova E."/>
            <person name="Leigh N.D."/>
            <person name="Simon A."/>
            <person name="Yun M.H."/>
        </authorList>
    </citation>
    <scope>NUCLEOTIDE SEQUENCE</scope>
    <source>
        <strain evidence="2">20211129_DDA</strain>
        <tissue evidence="2">Liver</tissue>
    </source>
</reference>
<evidence type="ECO:0000313" key="3">
    <source>
        <dbReference type="Proteomes" id="UP001066276"/>
    </source>
</evidence>
<dbReference type="AlphaFoldDB" id="A0AAV7Q5W8"/>
<protein>
    <submittedName>
        <fullName evidence="2">Uncharacterized protein</fullName>
    </submittedName>
</protein>
<dbReference type="Proteomes" id="UP001066276">
    <property type="component" value="Chromosome 6"/>
</dbReference>
<sequence>MGARGRSMVRSDIRTPAQRSTEQGRLREDSPALCTPSGSPQASRHLRRTRRDISLRLKTARTHILQFALTIPTGLHTTQHFPLKEAPLGVVLGRAFPAPFPSLSRPCLQRARNPLRSILSPPSFQKDEFNVSSPLVL</sequence>
<keyword evidence="3" id="KW-1185">Reference proteome</keyword>
<dbReference type="EMBL" id="JANPWB010000010">
    <property type="protein sequence ID" value="KAJ1134996.1"/>
    <property type="molecule type" value="Genomic_DNA"/>
</dbReference>
<proteinExistence type="predicted"/>
<gene>
    <name evidence="2" type="ORF">NDU88_001442</name>
</gene>
<evidence type="ECO:0000313" key="2">
    <source>
        <dbReference type="EMBL" id="KAJ1134996.1"/>
    </source>
</evidence>
<name>A0AAV7Q5W8_PLEWA</name>
<feature type="region of interest" description="Disordered" evidence="1">
    <location>
        <begin position="1"/>
        <end position="47"/>
    </location>
</feature>
<comment type="caution">
    <text evidence="2">The sequence shown here is derived from an EMBL/GenBank/DDBJ whole genome shotgun (WGS) entry which is preliminary data.</text>
</comment>
<organism evidence="2 3">
    <name type="scientific">Pleurodeles waltl</name>
    <name type="common">Iberian ribbed newt</name>
    <dbReference type="NCBI Taxonomy" id="8319"/>
    <lineage>
        <taxon>Eukaryota</taxon>
        <taxon>Metazoa</taxon>
        <taxon>Chordata</taxon>
        <taxon>Craniata</taxon>
        <taxon>Vertebrata</taxon>
        <taxon>Euteleostomi</taxon>
        <taxon>Amphibia</taxon>
        <taxon>Batrachia</taxon>
        <taxon>Caudata</taxon>
        <taxon>Salamandroidea</taxon>
        <taxon>Salamandridae</taxon>
        <taxon>Pleurodelinae</taxon>
        <taxon>Pleurodeles</taxon>
    </lineage>
</organism>